<protein>
    <recommendedName>
        <fullName evidence="4">Swi5-dependent recombination DNA repair protein 1</fullName>
    </recommendedName>
</protein>
<name>A0A9P6J2F0_MORAP</name>
<dbReference type="OrthoDB" id="27934at2759"/>
<dbReference type="EMBL" id="JAAAHY010000686">
    <property type="protein sequence ID" value="KAF9959208.1"/>
    <property type="molecule type" value="Genomic_DNA"/>
</dbReference>
<organism evidence="2 3">
    <name type="scientific">Mortierella alpina</name>
    <name type="common">Oleaginous fungus</name>
    <name type="synonym">Mortierella renispora</name>
    <dbReference type="NCBI Taxonomy" id="64518"/>
    <lineage>
        <taxon>Eukaryota</taxon>
        <taxon>Fungi</taxon>
        <taxon>Fungi incertae sedis</taxon>
        <taxon>Mucoromycota</taxon>
        <taxon>Mortierellomycotina</taxon>
        <taxon>Mortierellomycetes</taxon>
        <taxon>Mortierellales</taxon>
        <taxon>Mortierellaceae</taxon>
        <taxon>Mortierella</taxon>
    </lineage>
</organism>
<gene>
    <name evidence="2" type="ORF">BGZ70_008938</name>
</gene>
<dbReference type="Proteomes" id="UP000738359">
    <property type="component" value="Unassembled WGS sequence"/>
</dbReference>
<feature type="region of interest" description="Disordered" evidence="1">
    <location>
        <begin position="26"/>
        <end position="50"/>
    </location>
</feature>
<sequence>MENSQPLIHRPKLAASIAKRSNVNIPAQAKRQRFRSPFARDPNSQPSDETALGRVMQLQALNARVTELQSSVRKAKQVIQLQQKRDDTPLVELIEKWKKASQEGAQTLLETFISQEQALGPWGDDTGWSKPNEAPLRQSGVYVGDGTERSQSSHCLESMDRERLDRQHEAEEARLEIQDVQQDLPTVDEAIRSRSWPDVGSQPAVTMTKMQKLLLSLGVSPVVIGYDQDQDAFTSE</sequence>
<reference evidence="2" key="1">
    <citation type="journal article" date="2020" name="Fungal Divers.">
        <title>Resolving the Mortierellaceae phylogeny through synthesis of multi-gene phylogenetics and phylogenomics.</title>
        <authorList>
            <person name="Vandepol N."/>
            <person name="Liber J."/>
            <person name="Desiro A."/>
            <person name="Na H."/>
            <person name="Kennedy M."/>
            <person name="Barry K."/>
            <person name="Grigoriev I.V."/>
            <person name="Miller A.N."/>
            <person name="O'Donnell K."/>
            <person name="Stajich J.E."/>
            <person name="Bonito G."/>
        </authorList>
    </citation>
    <scope>NUCLEOTIDE SEQUENCE</scope>
    <source>
        <strain evidence="2">CK1249</strain>
    </source>
</reference>
<comment type="caution">
    <text evidence="2">The sequence shown here is derived from an EMBL/GenBank/DDBJ whole genome shotgun (WGS) entry which is preliminary data.</text>
</comment>
<keyword evidence="3" id="KW-1185">Reference proteome</keyword>
<evidence type="ECO:0000256" key="1">
    <source>
        <dbReference type="SAM" id="MobiDB-lite"/>
    </source>
</evidence>
<proteinExistence type="predicted"/>
<evidence type="ECO:0000313" key="3">
    <source>
        <dbReference type="Proteomes" id="UP000738359"/>
    </source>
</evidence>
<evidence type="ECO:0008006" key="4">
    <source>
        <dbReference type="Google" id="ProtNLM"/>
    </source>
</evidence>
<accession>A0A9P6J2F0</accession>
<dbReference type="AlphaFoldDB" id="A0A9P6J2F0"/>
<dbReference type="Gene3D" id="6.10.140.1020">
    <property type="match status" value="1"/>
</dbReference>
<evidence type="ECO:0000313" key="2">
    <source>
        <dbReference type="EMBL" id="KAF9959208.1"/>
    </source>
</evidence>
<feature type="region of interest" description="Disordered" evidence="1">
    <location>
        <begin position="140"/>
        <end position="159"/>
    </location>
</feature>